<dbReference type="EMBL" id="KN838978">
    <property type="protein sequence ID" value="KIJ91695.1"/>
    <property type="molecule type" value="Genomic_DNA"/>
</dbReference>
<gene>
    <name evidence="1" type="ORF">K443DRAFT_474529</name>
</gene>
<accession>A0A0C9WN72</accession>
<reference evidence="1 2" key="1">
    <citation type="submission" date="2014-04" db="EMBL/GenBank/DDBJ databases">
        <authorList>
            <consortium name="DOE Joint Genome Institute"/>
            <person name="Kuo A."/>
            <person name="Kohler A."/>
            <person name="Nagy L.G."/>
            <person name="Floudas D."/>
            <person name="Copeland A."/>
            <person name="Barry K.W."/>
            <person name="Cichocki N."/>
            <person name="Veneault-Fourrey C."/>
            <person name="LaButti K."/>
            <person name="Lindquist E.A."/>
            <person name="Lipzen A."/>
            <person name="Lundell T."/>
            <person name="Morin E."/>
            <person name="Murat C."/>
            <person name="Sun H."/>
            <person name="Tunlid A."/>
            <person name="Henrissat B."/>
            <person name="Grigoriev I.V."/>
            <person name="Hibbett D.S."/>
            <person name="Martin F."/>
            <person name="Nordberg H.P."/>
            <person name="Cantor M.N."/>
            <person name="Hua S.X."/>
        </authorList>
    </citation>
    <scope>NUCLEOTIDE SEQUENCE [LARGE SCALE GENOMIC DNA]</scope>
    <source>
        <strain evidence="1 2">LaAM-08-1</strain>
    </source>
</reference>
<protein>
    <submittedName>
        <fullName evidence="1">Uncharacterized protein</fullName>
    </submittedName>
</protein>
<evidence type="ECO:0000313" key="1">
    <source>
        <dbReference type="EMBL" id="KIJ91695.1"/>
    </source>
</evidence>
<dbReference type="AlphaFoldDB" id="A0A0C9WN72"/>
<proteinExistence type="predicted"/>
<name>A0A0C9WN72_9AGAR</name>
<reference evidence="2" key="2">
    <citation type="submission" date="2015-01" db="EMBL/GenBank/DDBJ databases">
        <title>Evolutionary Origins and Diversification of the Mycorrhizal Mutualists.</title>
        <authorList>
            <consortium name="DOE Joint Genome Institute"/>
            <consortium name="Mycorrhizal Genomics Consortium"/>
            <person name="Kohler A."/>
            <person name="Kuo A."/>
            <person name="Nagy L.G."/>
            <person name="Floudas D."/>
            <person name="Copeland A."/>
            <person name="Barry K.W."/>
            <person name="Cichocki N."/>
            <person name="Veneault-Fourrey C."/>
            <person name="LaButti K."/>
            <person name="Lindquist E.A."/>
            <person name="Lipzen A."/>
            <person name="Lundell T."/>
            <person name="Morin E."/>
            <person name="Murat C."/>
            <person name="Riley R."/>
            <person name="Ohm R."/>
            <person name="Sun H."/>
            <person name="Tunlid A."/>
            <person name="Henrissat B."/>
            <person name="Grigoriev I.V."/>
            <person name="Hibbett D.S."/>
            <person name="Martin F."/>
        </authorList>
    </citation>
    <scope>NUCLEOTIDE SEQUENCE [LARGE SCALE GENOMIC DNA]</scope>
    <source>
        <strain evidence="2">LaAM-08-1</strain>
    </source>
</reference>
<sequence>MTTPTVSTLLPRQSYLVEETVRNLRHAREMSPMVFRMWRLLFEAKVRLILILPSQVPLIHLIFAQSGQAFKI</sequence>
<evidence type="ECO:0000313" key="2">
    <source>
        <dbReference type="Proteomes" id="UP000054477"/>
    </source>
</evidence>
<keyword evidence="2" id="KW-1185">Reference proteome</keyword>
<dbReference type="Proteomes" id="UP000054477">
    <property type="component" value="Unassembled WGS sequence"/>
</dbReference>
<organism evidence="1 2">
    <name type="scientific">Laccaria amethystina LaAM-08-1</name>
    <dbReference type="NCBI Taxonomy" id="1095629"/>
    <lineage>
        <taxon>Eukaryota</taxon>
        <taxon>Fungi</taxon>
        <taxon>Dikarya</taxon>
        <taxon>Basidiomycota</taxon>
        <taxon>Agaricomycotina</taxon>
        <taxon>Agaricomycetes</taxon>
        <taxon>Agaricomycetidae</taxon>
        <taxon>Agaricales</taxon>
        <taxon>Agaricineae</taxon>
        <taxon>Hydnangiaceae</taxon>
        <taxon>Laccaria</taxon>
    </lineage>
</organism>
<dbReference type="HOGENOM" id="CLU_2722618_0_0_1"/>